<dbReference type="EMBL" id="JARKIE010000029">
    <property type="protein sequence ID" value="KAJ7697691.1"/>
    <property type="molecule type" value="Genomic_DNA"/>
</dbReference>
<name>A0AAD7DRU6_MYCRO</name>
<protein>
    <submittedName>
        <fullName evidence="1">Uncharacterized protein</fullName>
    </submittedName>
</protein>
<dbReference type="Proteomes" id="UP001221757">
    <property type="component" value="Unassembled WGS sequence"/>
</dbReference>
<comment type="caution">
    <text evidence="1">The sequence shown here is derived from an EMBL/GenBank/DDBJ whole genome shotgun (WGS) entry which is preliminary data.</text>
</comment>
<accession>A0AAD7DRU6</accession>
<proteinExistence type="predicted"/>
<dbReference type="AlphaFoldDB" id="A0AAD7DRU6"/>
<evidence type="ECO:0000313" key="1">
    <source>
        <dbReference type="EMBL" id="KAJ7697691.1"/>
    </source>
</evidence>
<evidence type="ECO:0000313" key="2">
    <source>
        <dbReference type="Proteomes" id="UP001221757"/>
    </source>
</evidence>
<reference evidence="1" key="1">
    <citation type="submission" date="2023-03" db="EMBL/GenBank/DDBJ databases">
        <title>Massive genome expansion in bonnet fungi (Mycena s.s.) driven by repeated elements and novel gene families across ecological guilds.</title>
        <authorList>
            <consortium name="Lawrence Berkeley National Laboratory"/>
            <person name="Harder C.B."/>
            <person name="Miyauchi S."/>
            <person name="Viragh M."/>
            <person name="Kuo A."/>
            <person name="Thoen E."/>
            <person name="Andreopoulos B."/>
            <person name="Lu D."/>
            <person name="Skrede I."/>
            <person name="Drula E."/>
            <person name="Henrissat B."/>
            <person name="Morin E."/>
            <person name="Kohler A."/>
            <person name="Barry K."/>
            <person name="LaButti K."/>
            <person name="Morin E."/>
            <person name="Salamov A."/>
            <person name="Lipzen A."/>
            <person name="Mereny Z."/>
            <person name="Hegedus B."/>
            <person name="Baldrian P."/>
            <person name="Stursova M."/>
            <person name="Weitz H."/>
            <person name="Taylor A."/>
            <person name="Grigoriev I.V."/>
            <person name="Nagy L.G."/>
            <person name="Martin F."/>
            <person name="Kauserud H."/>
        </authorList>
    </citation>
    <scope>NUCLEOTIDE SEQUENCE</scope>
    <source>
        <strain evidence="1">CBHHK067</strain>
    </source>
</reference>
<keyword evidence="2" id="KW-1185">Reference proteome</keyword>
<gene>
    <name evidence="1" type="ORF">B0H17DRAFT_1130291</name>
</gene>
<organism evidence="1 2">
    <name type="scientific">Mycena rosella</name>
    <name type="common">Pink bonnet</name>
    <name type="synonym">Agaricus rosellus</name>
    <dbReference type="NCBI Taxonomy" id="1033263"/>
    <lineage>
        <taxon>Eukaryota</taxon>
        <taxon>Fungi</taxon>
        <taxon>Dikarya</taxon>
        <taxon>Basidiomycota</taxon>
        <taxon>Agaricomycotina</taxon>
        <taxon>Agaricomycetes</taxon>
        <taxon>Agaricomycetidae</taxon>
        <taxon>Agaricales</taxon>
        <taxon>Marasmiineae</taxon>
        <taxon>Mycenaceae</taxon>
        <taxon>Mycena</taxon>
    </lineage>
</organism>
<sequence>MLGEDPSDENFEEILEGIAGGKPDLAALLVKQINLAVMRPLTKRTVGTLTAVLQFLTHLGAPEGPFNVAGMFHGAVKSMFIALIALCAITTYREEYAVVMHTVVMFWISDFREPLGHKYITQAVDGGLFTVIVTLGAMPAATNTRMGSPLPLLEELLTKVLPGAFIYYPVISKLKRSLAAVLPLTNSTAFIQCPLFSLWARFVAFARRRLDAVAARLASLVACGLRAEVMCQTNIPSHHVRFAQVLVFDFSPWSRVPNKAIHVCYMLPLASTSGSSHLCPPPHLGLPPVTVTATAVDSRPVKGLKII</sequence>